<dbReference type="PANTHER" id="PTHR43098">
    <property type="entry name" value="L-ORNITHINE N(5)-MONOOXYGENASE-RELATED"/>
    <property type="match status" value="1"/>
</dbReference>
<dbReference type="RefSeq" id="XP_013314306.1">
    <property type="nucleotide sequence ID" value="XM_013458852.1"/>
</dbReference>
<sequence>MVSPLLIWLRKLTEPMEWYPWDVVLESIVSQRKKSDELDKKGSYCSWPSPGARTDSDSWVYILNISKELNAEWTWKERYPGQDEVLEYLSHVANRFDIRKDIRFHMLVKSATWDNTQSLWKINTTQGEDVTCRYFIPATGALSVGKSLPFPGVEKFKGESYITYAWPHRPVDFKGNRVGIIGTGATSVQMIPTIAHAATSVTVFQRTANYVLPARNHPLTSEQQEAIKRNYNNIWQEARRQMYCMAIKDSTITTKDMKNDTAIQRVLECGWEIWNFHQTPETRQSWPWVQDFRPPSTLQSHCRIYKGGYSFRGPRRDASERREAGRLERGVQRCARCGFISVENARPSPAKALG</sequence>
<keyword evidence="1" id="KW-0285">Flavoprotein</keyword>
<dbReference type="InterPro" id="IPR036188">
    <property type="entry name" value="FAD/NAD-bd_sf"/>
</dbReference>
<dbReference type="GeneID" id="25331176"/>
<dbReference type="HOGENOM" id="CLU_783111_0_0_1"/>
<keyword evidence="2" id="KW-0274">FAD</keyword>
<dbReference type="PANTHER" id="PTHR43098:SF5">
    <property type="entry name" value="DUAL-FUNCTIONAL MONOOXYGENASE_METHYLTRANSFERASE PSOF"/>
    <property type="match status" value="1"/>
</dbReference>
<dbReference type="Gene3D" id="3.50.50.60">
    <property type="entry name" value="FAD/NAD(P)-binding domain"/>
    <property type="match status" value="1"/>
</dbReference>
<dbReference type="Proteomes" id="UP000054342">
    <property type="component" value="Unassembled WGS sequence"/>
</dbReference>
<dbReference type="AlphaFoldDB" id="A0A0D2CUG7"/>
<gene>
    <name evidence="5" type="ORF">PV05_09268</name>
</gene>
<evidence type="ECO:0000313" key="6">
    <source>
        <dbReference type="Proteomes" id="UP000054342"/>
    </source>
</evidence>
<evidence type="ECO:0000313" key="5">
    <source>
        <dbReference type="EMBL" id="KIW53722.1"/>
    </source>
</evidence>
<keyword evidence="6" id="KW-1185">Reference proteome</keyword>
<evidence type="ECO:0000256" key="4">
    <source>
        <dbReference type="ARBA" id="ARBA00023002"/>
    </source>
</evidence>
<dbReference type="EMBL" id="KN847321">
    <property type="protein sequence ID" value="KIW53722.1"/>
    <property type="molecule type" value="Genomic_DNA"/>
</dbReference>
<keyword evidence="4" id="KW-0560">Oxidoreductase</keyword>
<dbReference type="InterPro" id="IPR050775">
    <property type="entry name" value="FAD-binding_Monooxygenases"/>
</dbReference>
<dbReference type="Pfam" id="PF13738">
    <property type="entry name" value="Pyr_redox_3"/>
    <property type="match status" value="1"/>
</dbReference>
<reference evidence="5 6" key="1">
    <citation type="submission" date="2015-01" db="EMBL/GenBank/DDBJ databases">
        <title>The Genome Sequence of Exophiala xenobiotica CBS118157.</title>
        <authorList>
            <consortium name="The Broad Institute Genomics Platform"/>
            <person name="Cuomo C."/>
            <person name="de Hoog S."/>
            <person name="Gorbushina A."/>
            <person name="Stielow B."/>
            <person name="Teixiera M."/>
            <person name="Abouelleil A."/>
            <person name="Chapman S.B."/>
            <person name="Priest M."/>
            <person name="Young S.K."/>
            <person name="Wortman J."/>
            <person name="Nusbaum C."/>
            <person name="Birren B."/>
        </authorList>
    </citation>
    <scope>NUCLEOTIDE SEQUENCE [LARGE SCALE GENOMIC DNA]</scope>
    <source>
        <strain evidence="5 6">CBS 118157</strain>
    </source>
</reference>
<evidence type="ECO:0000256" key="3">
    <source>
        <dbReference type="ARBA" id="ARBA00022857"/>
    </source>
</evidence>
<evidence type="ECO:0000256" key="2">
    <source>
        <dbReference type="ARBA" id="ARBA00022827"/>
    </source>
</evidence>
<accession>A0A0D2CUG7</accession>
<proteinExistence type="predicted"/>
<protein>
    <submittedName>
        <fullName evidence="5">Uncharacterized protein</fullName>
    </submittedName>
</protein>
<dbReference type="GO" id="GO:0016491">
    <property type="term" value="F:oxidoreductase activity"/>
    <property type="evidence" value="ECO:0007669"/>
    <property type="project" value="UniProtKB-KW"/>
</dbReference>
<keyword evidence="3" id="KW-0521">NADP</keyword>
<evidence type="ECO:0000256" key="1">
    <source>
        <dbReference type="ARBA" id="ARBA00022630"/>
    </source>
</evidence>
<dbReference type="SUPFAM" id="SSF51905">
    <property type="entry name" value="FAD/NAD(P)-binding domain"/>
    <property type="match status" value="1"/>
</dbReference>
<dbReference type="OrthoDB" id="66881at2759"/>
<organism evidence="5 6">
    <name type="scientific">Exophiala xenobiotica</name>
    <dbReference type="NCBI Taxonomy" id="348802"/>
    <lineage>
        <taxon>Eukaryota</taxon>
        <taxon>Fungi</taxon>
        <taxon>Dikarya</taxon>
        <taxon>Ascomycota</taxon>
        <taxon>Pezizomycotina</taxon>
        <taxon>Eurotiomycetes</taxon>
        <taxon>Chaetothyriomycetidae</taxon>
        <taxon>Chaetothyriales</taxon>
        <taxon>Herpotrichiellaceae</taxon>
        <taxon>Exophiala</taxon>
    </lineage>
</organism>
<name>A0A0D2CUG7_9EURO</name>